<dbReference type="PANTHER" id="PTHR42901">
    <property type="entry name" value="ALCOHOL DEHYDROGENASE"/>
    <property type="match status" value="1"/>
</dbReference>
<evidence type="ECO:0000256" key="2">
    <source>
        <dbReference type="ARBA" id="ARBA00023002"/>
    </source>
</evidence>
<reference evidence="4 5" key="1">
    <citation type="submission" date="2020-12" db="EMBL/GenBank/DDBJ databases">
        <authorList>
            <person name="Awala S.I."/>
            <person name="Gwak J.-H."/>
            <person name="Kim S.-J."/>
            <person name="Rhee S.-K."/>
        </authorList>
    </citation>
    <scope>NUCLEOTIDE SEQUENCE [LARGE SCALE GENOMIC DNA]</scope>
    <source>
        <strain evidence="4 5">IT5</strain>
    </source>
</reference>
<dbReference type="PRINTS" id="PR00080">
    <property type="entry name" value="SDRFAMILY"/>
</dbReference>
<dbReference type="PIRSF" id="PIRSF000126">
    <property type="entry name" value="11-beta-HSD1"/>
    <property type="match status" value="1"/>
</dbReference>
<dbReference type="SUPFAM" id="SSF51735">
    <property type="entry name" value="NAD(P)-binding Rossmann-fold domains"/>
    <property type="match status" value="1"/>
</dbReference>
<proteinExistence type="inferred from homology"/>
<dbReference type="EMBL" id="CP065956">
    <property type="protein sequence ID" value="QSR86039.1"/>
    <property type="molecule type" value="Genomic_DNA"/>
</dbReference>
<evidence type="ECO:0000256" key="3">
    <source>
        <dbReference type="RuleBase" id="RU000363"/>
    </source>
</evidence>
<protein>
    <submittedName>
        <fullName evidence="4">SDR family oxidoreductase</fullName>
    </submittedName>
</protein>
<evidence type="ECO:0000313" key="4">
    <source>
        <dbReference type="EMBL" id="QSR86039.1"/>
    </source>
</evidence>
<dbReference type="CDD" id="cd05233">
    <property type="entry name" value="SDR_c"/>
    <property type="match status" value="1"/>
</dbReference>
<gene>
    <name evidence="4" type="ORF">EM20IM_05850</name>
</gene>
<dbReference type="RefSeq" id="WP_206844061.1">
    <property type="nucleotide sequence ID" value="NZ_CP065956.1"/>
</dbReference>
<comment type="similarity">
    <text evidence="1 3">Belongs to the short-chain dehydrogenases/reductases (SDR) family.</text>
</comment>
<organism evidence="4 5">
    <name type="scientific">Candidatus Methylacidiphilum infernorum</name>
    <dbReference type="NCBI Taxonomy" id="511746"/>
    <lineage>
        <taxon>Bacteria</taxon>
        <taxon>Pseudomonadati</taxon>
        <taxon>Verrucomicrobiota</taxon>
        <taxon>Methylacidiphilae</taxon>
        <taxon>Methylacidiphilales</taxon>
        <taxon>Methylacidiphilaceae</taxon>
        <taxon>Methylacidiphilum (ex Ratnadevi et al. 2023)</taxon>
    </lineage>
</organism>
<evidence type="ECO:0000313" key="5">
    <source>
        <dbReference type="Proteomes" id="UP000663088"/>
    </source>
</evidence>
<dbReference type="Proteomes" id="UP000663088">
    <property type="component" value="Chromosome"/>
</dbReference>
<dbReference type="InterPro" id="IPR036291">
    <property type="entry name" value="NAD(P)-bd_dom_sf"/>
</dbReference>
<sequence length="285" mass="31897">MKSFRGMTALVTGASSGLGSEFARQLSLEVSQLLITSRRADRLQALSKEIQAKSPQIKVCWFSADLSCQKGREILCDWLTAERLEIDILINNAGCGDYGLFEESQFDRIQSLLELNVISLTYLTRFVLPQMIRKKRGIIINIGSIVGRKPLPTCAAYSGSKSYVHAFSEALRLEIEGSGVTLTVIAPGPLHTEFFYRASRNDSEEKPFVPPFMWVPLEKVVHESLAAAKAGKAFYVPGFYTRIASLLHYLTPSFFLKPIYRMILPIHSRNDSSKKNSLRCSLPLQ</sequence>
<keyword evidence="5" id="KW-1185">Reference proteome</keyword>
<dbReference type="Gene3D" id="3.40.50.720">
    <property type="entry name" value="NAD(P)-binding Rossmann-like Domain"/>
    <property type="match status" value="1"/>
</dbReference>
<accession>A0ABX7PTE3</accession>
<dbReference type="InterPro" id="IPR020904">
    <property type="entry name" value="Sc_DH/Rdtase_CS"/>
</dbReference>
<dbReference type="PRINTS" id="PR00081">
    <property type="entry name" value="GDHRDH"/>
</dbReference>
<dbReference type="PROSITE" id="PS00061">
    <property type="entry name" value="ADH_SHORT"/>
    <property type="match status" value="1"/>
</dbReference>
<dbReference type="Pfam" id="PF00106">
    <property type="entry name" value="adh_short"/>
    <property type="match status" value="1"/>
</dbReference>
<evidence type="ECO:0000256" key="1">
    <source>
        <dbReference type="ARBA" id="ARBA00006484"/>
    </source>
</evidence>
<dbReference type="InterPro" id="IPR002347">
    <property type="entry name" value="SDR_fam"/>
</dbReference>
<name>A0ABX7PTE3_9BACT</name>
<keyword evidence="2" id="KW-0560">Oxidoreductase</keyword>
<dbReference type="PANTHER" id="PTHR42901:SF1">
    <property type="entry name" value="ALCOHOL DEHYDROGENASE"/>
    <property type="match status" value="1"/>
</dbReference>